<reference evidence="2 3" key="1">
    <citation type="submission" date="2019-02" db="EMBL/GenBank/DDBJ databases">
        <title>Deep-cultivation of Planctomycetes and their phenomic and genomic characterization uncovers novel biology.</title>
        <authorList>
            <person name="Wiegand S."/>
            <person name="Jogler M."/>
            <person name="Boedeker C."/>
            <person name="Pinto D."/>
            <person name="Vollmers J."/>
            <person name="Rivas-Marin E."/>
            <person name="Kohn T."/>
            <person name="Peeters S.H."/>
            <person name="Heuer A."/>
            <person name="Rast P."/>
            <person name="Oberbeckmann S."/>
            <person name="Bunk B."/>
            <person name="Jeske O."/>
            <person name="Meyerdierks A."/>
            <person name="Storesund J.E."/>
            <person name="Kallscheuer N."/>
            <person name="Luecker S."/>
            <person name="Lage O.M."/>
            <person name="Pohl T."/>
            <person name="Merkel B.J."/>
            <person name="Hornburger P."/>
            <person name="Mueller R.-W."/>
            <person name="Bruemmer F."/>
            <person name="Labrenz M."/>
            <person name="Spormann A.M."/>
            <person name="Op den Camp H."/>
            <person name="Overmann J."/>
            <person name="Amann R."/>
            <person name="Jetten M.S.M."/>
            <person name="Mascher T."/>
            <person name="Medema M.H."/>
            <person name="Devos D.P."/>
            <person name="Kaster A.-K."/>
            <person name="Ovreas L."/>
            <person name="Rohde M."/>
            <person name="Galperin M.Y."/>
            <person name="Jogler C."/>
        </authorList>
    </citation>
    <scope>NUCLEOTIDE SEQUENCE [LARGE SCALE GENOMIC DNA]</scope>
    <source>
        <strain evidence="2 3">Pan216</strain>
    </source>
</reference>
<dbReference type="InterPro" id="IPR045584">
    <property type="entry name" value="Pilin-like"/>
</dbReference>
<dbReference type="PANTHER" id="PTHR30093">
    <property type="entry name" value="GENERAL SECRETION PATHWAY PROTEIN G"/>
    <property type="match status" value="1"/>
</dbReference>
<dbReference type="Gene3D" id="3.30.700.10">
    <property type="entry name" value="Glycoprotein, Type 4 Pilin"/>
    <property type="match status" value="1"/>
</dbReference>
<evidence type="ECO:0000259" key="1">
    <source>
        <dbReference type="Pfam" id="PF07596"/>
    </source>
</evidence>
<dbReference type="NCBIfam" id="TIGR04294">
    <property type="entry name" value="pre_pil_HX9DG"/>
    <property type="match status" value="1"/>
</dbReference>
<keyword evidence="3" id="KW-1185">Reference proteome</keyword>
<organism evidence="2 3">
    <name type="scientific">Kolteria novifilia</name>
    <dbReference type="NCBI Taxonomy" id="2527975"/>
    <lineage>
        <taxon>Bacteria</taxon>
        <taxon>Pseudomonadati</taxon>
        <taxon>Planctomycetota</taxon>
        <taxon>Planctomycetia</taxon>
        <taxon>Kolteriales</taxon>
        <taxon>Kolteriaceae</taxon>
        <taxon>Kolteria</taxon>
    </lineage>
</organism>
<dbReference type="Proteomes" id="UP000317093">
    <property type="component" value="Chromosome"/>
</dbReference>
<gene>
    <name evidence="2" type="ORF">Pan216_12420</name>
</gene>
<dbReference type="KEGG" id="knv:Pan216_12420"/>
<dbReference type="SUPFAM" id="SSF54523">
    <property type="entry name" value="Pili subunits"/>
    <property type="match status" value="1"/>
</dbReference>
<dbReference type="Pfam" id="PF07596">
    <property type="entry name" value="SBP_bac_10"/>
    <property type="match status" value="1"/>
</dbReference>
<dbReference type="EMBL" id="CP036279">
    <property type="protein sequence ID" value="QDU60403.1"/>
    <property type="molecule type" value="Genomic_DNA"/>
</dbReference>
<evidence type="ECO:0000313" key="2">
    <source>
        <dbReference type="EMBL" id="QDU60403.1"/>
    </source>
</evidence>
<evidence type="ECO:0000313" key="3">
    <source>
        <dbReference type="Proteomes" id="UP000317093"/>
    </source>
</evidence>
<dbReference type="AlphaFoldDB" id="A0A518B093"/>
<name>A0A518B093_9BACT</name>
<dbReference type="NCBIfam" id="TIGR02532">
    <property type="entry name" value="IV_pilin_GFxxxE"/>
    <property type="match status" value="1"/>
</dbReference>
<protein>
    <recommendedName>
        <fullName evidence="1">DUF1559 domain-containing protein</fullName>
    </recommendedName>
</protein>
<dbReference type="InterPro" id="IPR012902">
    <property type="entry name" value="N_methyl_site"/>
</dbReference>
<dbReference type="InterPro" id="IPR011453">
    <property type="entry name" value="DUF1559"/>
</dbReference>
<accession>A0A518B093</accession>
<proteinExistence type="predicted"/>
<sequence>MAFTLVELLVVIAIIGVLVSLLLPAVQQAREAARRAQCTNNLRQLGIAFANYHDSQGLFPPGTLTSTGLSWNVSILPYIDRQALFDRFSFASGSFNGAPNNEGPDKNVHALVRIPMFLCPTSPNELATHGSSTLSDGRKTYTSHYYGVAGPKGTAPDGTAYRHDNSPATHGGFALQGVMGKNRGSGISEILDGTTRTYLLGELSEGSGDGASWARGIAFSPAFDGMSSCKNISNGINSPFGSIFNDIPFSSLHPGGAHFLMCDGATTFVSENIDLAVFKAGASRDGGELLDAP</sequence>
<feature type="domain" description="DUF1559" evidence="1">
    <location>
        <begin position="27"/>
        <end position="275"/>
    </location>
</feature>
<dbReference type="PANTHER" id="PTHR30093:SF2">
    <property type="entry name" value="TYPE II SECRETION SYSTEM PROTEIN H"/>
    <property type="match status" value="1"/>
</dbReference>
<dbReference type="InterPro" id="IPR027558">
    <property type="entry name" value="Pre_pil_HX9DG_C"/>
</dbReference>
<dbReference type="RefSeq" id="WP_419193312.1">
    <property type="nucleotide sequence ID" value="NZ_CP036279.1"/>
</dbReference>